<evidence type="ECO:0000256" key="3">
    <source>
        <dbReference type="ARBA" id="ARBA00023136"/>
    </source>
</evidence>
<evidence type="ECO:0000259" key="6">
    <source>
        <dbReference type="PROSITE" id="PS50835"/>
    </source>
</evidence>
<protein>
    <submittedName>
        <fullName evidence="7">SLAM family member 9</fullName>
    </submittedName>
</protein>
<feature type="signal peptide" evidence="5">
    <location>
        <begin position="1"/>
        <end position="24"/>
    </location>
</feature>
<reference evidence="7 8" key="1">
    <citation type="journal article" date="2012" name="Genome Biol.">
        <title>Sequencing three crocodilian genomes to illuminate the evolution of archosaurs and amniotes.</title>
        <authorList>
            <person name="St John J.A."/>
            <person name="Braun E.L."/>
            <person name="Isberg S.R."/>
            <person name="Miles L.G."/>
            <person name="Chong A.Y."/>
            <person name="Gongora J."/>
            <person name="Dalzell P."/>
            <person name="Moran C."/>
            <person name="Bed'hom B."/>
            <person name="Abzhanov A."/>
            <person name="Burgess S.C."/>
            <person name="Cooksey A.M."/>
            <person name="Castoe T.A."/>
            <person name="Crawford N.G."/>
            <person name="Densmore L.D."/>
            <person name="Drew J.C."/>
            <person name="Edwards S.V."/>
            <person name="Faircloth B.C."/>
            <person name="Fujita M.K."/>
            <person name="Greenwold M.J."/>
            <person name="Hoffmann F.G."/>
            <person name="Howard J.M."/>
            <person name="Iguchi T."/>
            <person name="Janes D.E."/>
            <person name="Khan S.Y."/>
            <person name="Kohno S."/>
            <person name="de Koning A.J."/>
            <person name="Lance S.L."/>
            <person name="McCarthy F.M."/>
            <person name="McCormack J.E."/>
            <person name="Merchant M.E."/>
            <person name="Peterson D.G."/>
            <person name="Pollock D.D."/>
            <person name="Pourmand N."/>
            <person name="Raney B.J."/>
            <person name="Roessler K.A."/>
            <person name="Sanford J.R."/>
            <person name="Sawyer R.H."/>
            <person name="Schmidt C.J."/>
            <person name="Triplett E.W."/>
            <person name="Tuberville T.D."/>
            <person name="Venegas-Anaya M."/>
            <person name="Howard J.T."/>
            <person name="Jarvis E.D."/>
            <person name="Guillette L.J.Jr."/>
            <person name="Glenn T.C."/>
            <person name="Green R.E."/>
            <person name="Ray D.A."/>
        </authorList>
    </citation>
    <scope>NUCLEOTIDE SEQUENCE [LARGE SCALE GENOMIC DNA]</scope>
    <source>
        <strain evidence="7">KSC_2009_1</strain>
    </source>
</reference>
<comment type="caution">
    <text evidence="7">The sequence shown here is derived from an EMBL/GenBank/DDBJ whole genome shotgun (WGS) entry which is preliminary data.</text>
</comment>
<dbReference type="PROSITE" id="PS50835">
    <property type="entry name" value="IG_LIKE"/>
    <property type="match status" value="1"/>
</dbReference>
<dbReference type="OrthoDB" id="8741746at2759"/>
<dbReference type="InterPro" id="IPR015631">
    <property type="entry name" value="CD2/SLAM_rcpt"/>
</dbReference>
<feature type="chain" id="PRO_5007586133" evidence="5">
    <location>
        <begin position="25"/>
        <end position="240"/>
    </location>
</feature>
<dbReference type="KEGG" id="amj:106737879"/>
<evidence type="ECO:0000256" key="1">
    <source>
        <dbReference type="ARBA" id="ARBA00004370"/>
    </source>
</evidence>
<dbReference type="EMBL" id="AKHW03002747">
    <property type="protein sequence ID" value="KYO37338.1"/>
    <property type="molecule type" value="Genomic_DNA"/>
</dbReference>
<evidence type="ECO:0000313" key="8">
    <source>
        <dbReference type="Proteomes" id="UP000050525"/>
    </source>
</evidence>
<evidence type="ECO:0000256" key="5">
    <source>
        <dbReference type="SAM" id="SignalP"/>
    </source>
</evidence>
<dbReference type="InterPro" id="IPR013783">
    <property type="entry name" value="Ig-like_fold"/>
</dbReference>
<gene>
    <name evidence="7" type="primary">SLAMF9</name>
    <name evidence="7" type="ORF">Y1Q_0016221</name>
</gene>
<dbReference type="PANTHER" id="PTHR12080:SF18">
    <property type="entry name" value="SLAM FAMILY MEMBER 9"/>
    <property type="match status" value="1"/>
</dbReference>
<dbReference type="Gene3D" id="2.60.40.10">
    <property type="entry name" value="Immunoglobulins"/>
    <property type="match status" value="2"/>
</dbReference>
<keyword evidence="2 5" id="KW-0732">Signal</keyword>
<comment type="subcellular location">
    <subcellularLocation>
        <location evidence="1">Membrane</location>
    </subcellularLocation>
</comment>
<dbReference type="PANTHER" id="PTHR12080">
    <property type="entry name" value="SIGNALING LYMPHOCYTIC ACTIVATION MOLECULE"/>
    <property type="match status" value="1"/>
</dbReference>
<evidence type="ECO:0000256" key="4">
    <source>
        <dbReference type="ARBA" id="ARBA00023180"/>
    </source>
</evidence>
<dbReference type="InterPro" id="IPR007110">
    <property type="entry name" value="Ig-like_dom"/>
</dbReference>
<dbReference type="STRING" id="8496.A0A151NKL7"/>
<name>A0A151NKL7_ALLMI</name>
<dbReference type="SUPFAM" id="SSF48726">
    <property type="entry name" value="Immunoglobulin"/>
    <property type="match status" value="2"/>
</dbReference>
<proteinExistence type="predicted"/>
<keyword evidence="4" id="KW-0325">Glycoprotein</keyword>
<dbReference type="Proteomes" id="UP000050525">
    <property type="component" value="Unassembled WGS sequence"/>
</dbReference>
<dbReference type="PROSITE" id="PS51257">
    <property type="entry name" value="PROKAR_LIPOPROTEIN"/>
    <property type="match status" value="1"/>
</dbReference>
<feature type="domain" description="Ig-like" evidence="6">
    <location>
        <begin position="136"/>
        <end position="201"/>
    </location>
</feature>
<dbReference type="GO" id="GO:0016020">
    <property type="term" value="C:membrane"/>
    <property type="evidence" value="ECO:0007669"/>
    <property type="project" value="UniProtKB-SubCell"/>
</dbReference>
<evidence type="ECO:0000256" key="2">
    <source>
        <dbReference type="ARBA" id="ARBA00022729"/>
    </source>
</evidence>
<accession>A0A151NKL7</accession>
<dbReference type="GeneID" id="106737879"/>
<keyword evidence="8" id="KW-1185">Reference proteome</keyword>
<organism evidence="7 8">
    <name type="scientific">Alligator mississippiensis</name>
    <name type="common">American alligator</name>
    <dbReference type="NCBI Taxonomy" id="8496"/>
    <lineage>
        <taxon>Eukaryota</taxon>
        <taxon>Metazoa</taxon>
        <taxon>Chordata</taxon>
        <taxon>Craniata</taxon>
        <taxon>Vertebrata</taxon>
        <taxon>Euteleostomi</taxon>
        <taxon>Archelosauria</taxon>
        <taxon>Archosauria</taxon>
        <taxon>Crocodylia</taxon>
        <taxon>Alligatoridae</taxon>
        <taxon>Alligatorinae</taxon>
        <taxon>Alligator</taxon>
    </lineage>
</organism>
<dbReference type="InterPro" id="IPR036179">
    <property type="entry name" value="Ig-like_dom_sf"/>
</dbReference>
<dbReference type="AlphaFoldDB" id="A0A151NKL7"/>
<evidence type="ECO:0000313" key="7">
    <source>
        <dbReference type="EMBL" id="KYO37338.1"/>
    </source>
</evidence>
<sequence length="240" mass="26216">MDAQKSSLLSFLLLAALGCAVVVSRTPEISKLQGKEVTFPLEVGNSSKFDYIIWTLHGQPVALKQPKEPTLVLLPALAGRVTLQEPNGSLQIRNLLLEDSGLYVAATQNGSERTRLKQYCLLVFDITGNAISWSNGSCSLELTCQVARGQDRDITYSWRPATVDRGPSSEGPKLSLYLDPWNKNLSYKCTVQDTSNSSSLIIEPYQFCRSSVETAAHSMASVILSCQLKAFVLGMVVALQ</sequence>
<keyword evidence="3" id="KW-0472">Membrane</keyword>